<proteinExistence type="predicted"/>
<dbReference type="OrthoDB" id="2921803at2759"/>
<dbReference type="AlphaFoldDB" id="A0A2G8SG46"/>
<name>A0A2G8SG46_9APHY</name>
<sequence>MSIDYYCHGIQHGMTVLCGILSSLPKLSALSLCFMTVGAAQAHDFFSMLPKSLERLTMVQIILSTLGDLIFLWSQLPRLRTFVAVPMMGCGGTEIPEEYTRIRNDKQLLRATDFRMSWWIPCFDAIVDWLCAQNVPAQLRACSACVAKSQDIAPVVRLLRVFGTALECFELCMTTPGMEAIRASGGLKELHFAILLNGTSNADMFLCMSRFLSQVRAPGIRAVVFSFYGDIPGGRLGDKPVPQLDSLAIALSQNGALEGLDRVVVRLSEGVGRVKESAYASIRGALQWIEDRGLLVIEVHENGDEKKWVY</sequence>
<comment type="caution">
    <text evidence="1">The sequence shown here is derived from an EMBL/GenBank/DDBJ whole genome shotgun (WGS) entry which is preliminary data.</text>
</comment>
<dbReference type="Proteomes" id="UP000230002">
    <property type="component" value="Unassembled WGS sequence"/>
</dbReference>
<organism evidence="1 2">
    <name type="scientific">Ganoderma sinense ZZ0214-1</name>
    <dbReference type="NCBI Taxonomy" id="1077348"/>
    <lineage>
        <taxon>Eukaryota</taxon>
        <taxon>Fungi</taxon>
        <taxon>Dikarya</taxon>
        <taxon>Basidiomycota</taxon>
        <taxon>Agaricomycotina</taxon>
        <taxon>Agaricomycetes</taxon>
        <taxon>Polyporales</taxon>
        <taxon>Polyporaceae</taxon>
        <taxon>Ganoderma</taxon>
    </lineage>
</organism>
<evidence type="ECO:0000313" key="1">
    <source>
        <dbReference type="EMBL" id="PIL32721.1"/>
    </source>
</evidence>
<accession>A0A2G8SG46</accession>
<gene>
    <name evidence="1" type="ORF">GSI_04836</name>
</gene>
<keyword evidence="2" id="KW-1185">Reference proteome</keyword>
<evidence type="ECO:0000313" key="2">
    <source>
        <dbReference type="Proteomes" id="UP000230002"/>
    </source>
</evidence>
<reference evidence="1 2" key="1">
    <citation type="journal article" date="2015" name="Sci. Rep.">
        <title>Chromosome-level genome map provides insights into diverse defense mechanisms in the medicinal fungus Ganoderma sinense.</title>
        <authorList>
            <person name="Zhu Y."/>
            <person name="Xu J."/>
            <person name="Sun C."/>
            <person name="Zhou S."/>
            <person name="Xu H."/>
            <person name="Nelson D.R."/>
            <person name="Qian J."/>
            <person name="Song J."/>
            <person name="Luo H."/>
            <person name="Xiang L."/>
            <person name="Li Y."/>
            <person name="Xu Z."/>
            <person name="Ji A."/>
            <person name="Wang L."/>
            <person name="Lu S."/>
            <person name="Hayward A."/>
            <person name="Sun W."/>
            <person name="Li X."/>
            <person name="Schwartz D.C."/>
            <person name="Wang Y."/>
            <person name="Chen S."/>
        </authorList>
    </citation>
    <scope>NUCLEOTIDE SEQUENCE [LARGE SCALE GENOMIC DNA]</scope>
    <source>
        <strain evidence="1 2">ZZ0214-1</strain>
    </source>
</reference>
<dbReference type="EMBL" id="AYKW01000009">
    <property type="protein sequence ID" value="PIL32721.1"/>
    <property type="molecule type" value="Genomic_DNA"/>
</dbReference>
<protein>
    <submittedName>
        <fullName evidence="1">Uncharacterized protein</fullName>
    </submittedName>
</protein>